<name>A0AAN5I7P9_9BILA</name>
<proteinExistence type="predicted"/>
<protein>
    <submittedName>
        <fullName evidence="1">Uncharacterized protein</fullName>
    </submittedName>
</protein>
<feature type="non-terminal residue" evidence="1">
    <location>
        <position position="115"/>
    </location>
</feature>
<accession>A0AAN5I7P9</accession>
<gene>
    <name evidence="1" type="ORF">PMAYCL1PPCAC_25768</name>
</gene>
<comment type="caution">
    <text evidence="1">The sequence shown here is derived from an EMBL/GenBank/DDBJ whole genome shotgun (WGS) entry which is preliminary data.</text>
</comment>
<dbReference type="AlphaFoldDB" id="A0AAN5I7P9"/>
<sequence>EFCIREPFRIILNGVLNCVNISNSFCIFAGMTYRLLALALLIQVAWSCVPVRPGEDMPCPSTPEAASATGYGKKAFNTANSGGTKTLKCDDPAKLIKVNGGTPMELPAGTMLICK</sequence>
<evidence type="ECO:0000313" key="1">
    <source>
        <dbReference type="EMBL" id="GMR55573.1"/>
    </source>
</evidence>
<dbReference type="EMBL" id="BTRK01000005">
    <property type="protein sequence ID" value="GMR55573.1"/>
    <property type="molecule type" value="Genomic_DNA"/>
</dbReference>
<reference evidence="2" key="1">
    <citation type="submission" date="2022-10" db="EMBL/GenBank/DDBJ databases">
        <title>Genome assembly of Pristionchus species.</title>
        <authorList>
            <person name="Yoshida K."/>
            <person name="Sommer R.J."/>
        </authorList>
    </citation>
    <scope>NUCLEOTIDE SEQUENCE [LARGE SCALE GENOMIC DNA]</scope>
    <source>
        <strain evidence="2">RS5460</strain>
    </source>
</reference>
<organism evidence="1 2">
    <name type="scientific">Pristionchus mayeri</name>
    <dbReference type="NCBI Taxonomy" id="1317129"/>
    <lineage>
        <taxon>Eukaryota</taxon>
        <taxon>Metazoa</taxon>
        <taxon>Ecdysozoa</taxon>
        <taxon>Nematoda</taxon>
        <taxon>Chromadorea</taxon>
        <taxon>Rhabditida</taxon>
        <taxon>Rhabditina</taxon>
        <taxon>Diplogasteromorpha</taxon>
        <taxon>Diplogasteroidea</taxon>
        <taxon>Neodiplogasteridae</taxon>
        <taxon>Pristionchus</taxon>
    </lineage>
</organism>
<keyword evidence="2" id="KW-1185">Reference proteome</keyword>
<dbReference type="Proteomes" id="UP001328107">
    <property type="component" value="Unassembled WGS sequence"/>
</dbReference>
<evidence type="ECO:0000313" key="2">
    <source>
        <dbReference type="Proteomes" id="UP001328107"/>
    </source>
</evidence>
<feature type="non-terminal residue" evidence="1">
    <location>
        <position position="1"/>
    </location>
</feature>